<keyword evidence="2" id="KW-0677">Repeat</keyword>
<dbReference type="PANTHER" id="PTHR24366">
    <property type="entry name" value="IG(IMMUNOGLOBULIN) AND LRR(LEUCINE RICH REPEAT) DOMAINS"/>
    <property type="match status" value="1"/>
</dbReference>
<accession>A0AAV2H8Q6</accession>
<dbReference type="SMART" id="SM00369">
    <property type="entry name" value="LRR_TYP"/>
    <property type="match status" value="8"/>
</dbReference>
<feature type="transmembrane region" description="Helical" evidence="3">
    <location>
        <begin position="613"/>
        <end position="636"/>
    </location>
</feature>
<gene>
    <name evidence="4" type="ORF">GSLYS_00004135001</name>
</gene>
<name>A0AAV2H8Q6_LYMST</name>
<dbReference type="InterPro" id="IPR001611">
    <property type="entry name" value="Leu-rich_rpt"/>
</dbReference>
<dbReference type="Proteomes" id="UP001497497">
    <property type="component" value="Unassembled WGS sequence"/>
</dbReference>
<evidence type="ECO:0000256" key="3">
    <source>
        <dbReference type="SAM" id="Phobius"/>
    </source>
</evidence>
<evidence type="ECO:0000313" key="4">
    <source>
        <dbReference type="EMBL" id="CAL1530002.1"/>
    </source>
</evidence>
<comment type="caution">
    <text evidence="4">The sequence shown here is derived from an EMBL/GenBank/DDBJ whole genome shotgun (WGS) entry which is preliminary data.</text>
</comment>
<reference evidence="4 5" key="1">
    <citation type="submission" date="2024-04" db="EMBL/GenBank/DDBJ databases">
        <authorList>
            <consortium name="Genoscope - CEA"/>
            <person name="William W."/>
        </authorList>
    </citation>
    <scope>NUCLEOTIDE SEQUENCE [LARGE SCALE GENOMIC DNA]</scope>
</reference>
<dbReference type="AlphaFoldDB" id="A0AAV2H8Q6"/>
<sequence>TFCDCSNLQLTRVPVIRLSNVITGLDLHKNFIAHLPNCSFCDYPQLTYLDMSQNKLDSLHKGSFETLRLLEFLNLQSNNLTFTNGTFPEGVFGDLSSLKVLKLNNNTRSPYDLGYDYPDEALAELTSLQVLYMDGLNRQAFGPGFAKMTSLRSLNLSGYAEGSCTLVALRNDTFQHLGQLTQLDLSTCRIHGWRVEPGALLPLKNLQVLDVSYNFKLGFYEFMRAMFEVRNSNLVSLKMNSIVSIYSLAITVNKSMVESLPRSLQYLEAKGNSFETIEPGLLQLVPENLSYLDLGGNRLVYGLYLNDLPLLENLEILRLKGVNMLLKLPTFGPYLSEWHLTSSPEQEGVSDLKAGPEPLVIQLPPRLRTIDMSVSGLNYILSRLVMNPENSLKTLFLNANHFPVMLGPFIGFEKLEVLDLSLTSARTLKKQFFKHFTSLRRLMLSQNALGEFFARSKPNSQIFSDLRNLTALDLSKNLINSFPDDLLAGLTQLTTLNMEINEMWNFDLQISHMENLSLLNLSHSQLSHLPNHVITHINSLVEGRVNITVDLSSNPVKCDCNNLDFIQWMVDSPAFDPKFINYMCQYPDSSYKRIVDSYAETLHDLHRICALNFPVFIAAIGATFFMLSFVVGAIIYR</sequence>
<organism evidence="4 5">
    <name type="scientific">Lymnaea stagnalis</name>
    <name type="common">Great pond snail</name>
    <name type="synonym">Helix stagnalis</name>
    <dbReference type="NCBI Taxonomy" id="6523"/>
    <lineage>
        <taxon>Eukaryota</taxon>
        <taxon>Metazoa</taxon>
        <taxon>Spiralia</taxon>
        <taxon>Lophotrochozoa</taxon>
        <taxon>Mollusca</taxon>
        <taxon>Gastropoda</taxon>
        <taxon>Heterobranchia</taxon>
        <taxon>Euthyneura</taxon>
        <taxon>Panpulmonata</taxon>
        <taxon>Hygrophila</taxon>
        <taxon>Lymnaeoidea</taxon>
        <taxon>Lymnaeidae</taxon>
        <taxon>Lymnaea</taxon>
    </lineage>
</organism>
<keyword evidence="5" id="KW-1185">Reference proteome</keyword>
<feature type="non-terminal residue" evidence="4">
    <location>
        <position position="1"/>
    </location>
</feature>
<protein>
    <submittedName>
        <fullName evidence="4">Uncharacterized protein</fullName>
    </submittedName>
</protein>
<keyword evidence="1" id="KW-0433">Leucine-rich repeat</keyword>
<dbReference type="SUPFAM" id="SSF52058">
    <property type="entry name" value="L domain-like"/>
    <property type="match status" value="2"/>
</dbReference>
<keyword evidence="3" id="KW-0472">Membrane</keyword>
<evidence type="ECO:0000313" key="5">
    <source>
        <dbReference type="Proteomes" id="UP001497497"/>
    </source>
</evidence>
<proteinExistence type="predicted"/>
<dbReference type="PANTHER" id="PTHR24366:SF154">
    <property type="entry name" value="NYCTALOPIN"/>
    <property type="match status" value="1"/>
</dbReference>
<dbReference type="EMBL" id="CAXITT010000060">
    <property type="protein sequence ID" value="CAL1530002.1"/>
    <property type="molecule type" value="Genomic_DNA"/>
</dbReference>
<dbReference type="PRINTS" id="PR00019">
    <property type="entry name" value="LEURICHRPT"/>
</dbReference>
<dbReference type="InterPro" id="IPR032675">
    <property type="entry name" value="LRR_dom_sf"/>
</dbReference>
<evidence type="ECO:0000256" key="1">
    <source>
        <dbReference type="ARBA" id="ARBA00022614"/>
    </source>
</evidence>
<dbReference type="InterPro" id="IPR003591">
    <property type="entry name" value="Leu-rich_rpt_typical-subtyp"/>
</dbReference>
<dbReference type="Pfam" id="PF13855">
    <property type="entry name" value="LRR_8"/>
    <property type="match status" value="2"/>
</dbReference>
<keyword evidence="3" id="KW-0812">Transmembrane</keyword>
<keyword evidence="3" id="KW-1133">Transmembrane helix</keyword>
<evidence type="ECO:0000256" key="2">
    <source>
        <dbReference type="ARBA" id="ARBA00022737"/>
    </source>
</evidence>
<dbReference type="PROSITE" id="PS51450">
    <property type="entry name" value="LRR"/>
    <property type="match status" value="1"/>
</dbReference>
<dbReference type="Gene3D" id="3.80.10.10">
    <property type="entry name" value="Ribonuclease Inhibitor"/>
    <property type="match status" value="5"/>
</dbReference>